<evidence type="ECO:0000313" key="3">
    <source>
        <dbReference type="Proteomes" id="UP000095746"/>
    </source>
</evidence>
<proteinExistence type="predicted"/>
<accession>A0A174VSB9</accession>
<dbReference type="Proteomes" id="UP000095746">
    <property type="component" value="Unassembled WGS sequence"/>
</dbReference>
<dbReference type="EMBL" id="CYZT01000967">
    <property type="protein sequence ID" value="CUQ36191.1"/>
    <property type="molecule type" value="Genomic_DNA"/>
</dbReference>
<name>A0A174VSB9_FLAPL</name>
<reference evidence="2 3" key="1">
    <citation type="submission" date="2015-09" db="EMBL/GenBank/DDBJ databases">
        <authorList>
            <consortium name="Pathogen Informatics"/>
        </authorList>
    </citation>
    <scope>NUCLEOTIDE SEQUENCE [LARGE SCALE GENOMIC DNA]</scope>
    <source>
        <strain evidence="2 3">2789STDY5608854</strain>
    </source>
</reference>
<evidence type="ECO:0000256" key="1">
    <source>
        <dbReference type="SAM" id="MobiDB-lite"/>
    </source>
</evidence>
<feature type="compositionally biased region" description="Low complexity" evidence="1">
    <location>
        <begin position="144"/>
        <end position="157"/>
    </location>
</feature>
<protein>
    <submittedName>
        <fullName evidence="2">Uncharacterized protein</fullName>
    </submittedName>
</protein>
<organism evidence="2 3">
    <name type="scientific">Flavonifractor plautii</name>
    <name type="common">Fusobacterium plautii</name>
    <dbReference type="NCBI Taxonomy" id="292800"/>
    <lineage>
        <taxon>Bacteria</taxon>
        <taxon>Bacillati</taxon>
        <taxon>Bacillota</taxon>
        <taxon>Clostridia</taxon>
        <taxon>Eubacteriales</taxon>
        <taxon>Oscillospiraceae</taxon>
        <taxon>Flavonifractor</taxon>
    </lineage>
</organism>
<sequence>MDEFRPGQLAGLGQDMVGNVDIARIGPHIAHGDPGVGALRVGIPNRQGGEIHGLELGEQGLSPSDAKVHVQRDGRSICDAAEAGLPVVGRLIQRLPALAVIYRVGEPPQVDAASEVGLHLQHGASGEAQRPRVGERDGAVGVGQPSPAAANAEGAAPLQQAVPQADGLIGEVL</sequence>
<feature type="compositionally biased region" description="Basic and acidic residues" evidence="1">
    <location>
        <begin position="129"/>
        <end position="138"/>
    </location>
</feature>
<gene>
    <name evidence="2" type="ORF">ERS852411_04299</name>
</gene>
<evidence type="ECO:0000313" key="2">
    <source>
        <dbReference type="EMBL" id="CUQ36191.1"/>
    </source>
</evidence>
<dbReference type="AlphaFoldDB" id="A0A174VSB9"/>
<feature type="region of interest" description="Disordered" evidence="1">
    <location>
        <begin position="122"/>
        <end position="157"/>
    </location>
</feature>